<proteinExistence type="predicted"/>
<accession>A0A1Y2C6G1</accession>
<dbReference type="EMBL" id="MCGO01000028">
    <property type="protein sequence ID" value="ORY42474.1"/>
    <property type="molecule type" value="Genomic_DNA"/>
</dbReference>
<organism evidence="1 2">
    <name type="scientific">Rhizoclosmatium globosum</name>
    <dbReference type="NCBI Taxonomy" id="329046"/>
    <lineage>
        <taxon>Eukaryota</taxon>
        <taxon>Fungi</taxon>
        <taxon>Fungi incertae sedis</taxon>
        <taxon>Chytridiomycota</taxon>
        <taxon>Chytridiomycota incertae sedis</taxon>
        <taxon>Chytridiomycetes</taxon>
        <taxon>Chytridiales</taxon>
        <taxon>Chytriomycetaceae</taxon>
        <taxon>Rhizoclosmatium</taxon>
    </lineage>
</organism>
<dbReference type="OrthoDB" id="7468926at2759"/>
<evidence type="ECO:0000313" key="2">
    <source>
        <dbReference type="Proteomes" id="UP000193642"/>
    </source>
</evidence>
<dbReference type="Proteomes" id="UP000193642">
    <property type="component" value="Unassembled WGS sequence"/>
</dbReference>
<gene>
    <name evidence="1" type="ORF">BCR33DRAFT_786217</name>
</gene>
<keyword evidence="2" id="KW-1185">Reference proteome</keyword>
<name>A0A1Y2C6G1_9FUNG</name>
<comment type="caution">
    <text evidence="1">The sequence shown here is derived from an EMBL/GenBank/DDBJ whole genome shotgun (WGS) entry which is preliminary data.</text>
</comment>
<evidence type="ECO:0000313" key="1">
    <source>
        <dbReference type="EMBL" id="ORY42474.1"/>
    </source>
</evidence>
<sequence length="215" mass="24068">MSQQLFSSICEGSNIEVYGIPEEPLFKANDIGRLLAITTVYMSAKNIAPEDGLHAAYIIDISGRRNSKHPDTADNPNKLTYAAKAMMGGDAKNQVTSFHNSCSPGVFKQYLAEGARWRPILSHLYEAQSHHHRRFRAHLGKRRSEDRLMDRMQKTFDSGSSGSLVMGTGGRIRISRFRGPIVGYTEDRPRCDLLVKITTAELCALAKRRRKLSSE</sequence>
<dbReference type="AlphaFoldDB" id="A0A1Y2C6G1"/>
<reference evidence="1 2" key="1">
    <citation type="submission" date="2016-07" db="EMBL/GenBank/DDBJ databases">
        <title>Pervasive Adenine N6-methylation of Active Genes in Fungi.</title>
        <authorList>
            <consortium name="DOE Joint Genome Institute"/>
            <person name="Mondo S.J."/>
            <person name="Dannebaum R.O."/>
            <person name="Kuo R.C."/>
            <person name="Labutti K."/>
            <person name="Haridas S."/>
            <person name="Kuo A."/>
            <person name="Salamov A."/>
            <person name="Ahrendt S.R."/>
            <person name="Lipzen A."/>
            <person name="Sullivan W."/>
            <person name="Andreopoulos W.B."/>
            <person name="Clum A."/>
            <person name="Lindquist E."/>
            <person name="Daum C."/>
            <person name="Ramamoorthy G.K."/>
            <person name="Gryganskyi A."/>
            <person name="Culley D."/>
            <person name="Magnuson J.K."/>
            <person name="James T.Y."/>
            <person name="O'Malley M.A."/>
            <person name="Stajich J.E."/>
            <person name="Spatafora J.W."/>
            <person name="Visel A."/>
            <person name="Grigoriev I.V."/>
        </authorList>
    </citation>
    <scope>NUCLEOTIDE SEQUENCE [LARGE SCALE GENOMIC DNA]</scope>
    <source>
        <strain evidence="1 2">JEL800</strain>
    </source>
</reference>
<protein>
    <submittedName>
        <fullName evidence="1">Uncharacterized protein</fullName>
    </submittedName>
</protein>